<dbReference type="HOGENOM" id="CLU_051867_1_0_1"/>
<dbReference type="KEGG" id="ure:UREG_03338"/>
<dbReference type="CDD" id="cd03444">
    <property type="entry name" value="Thioesterase_II_repeat1"/>
    <property type="match status" value="1"/>
</dbReference>
<dbReference type="EMBL" id="CH476616">
    <property type="protein sequence ID" value="EEP78492.1"/>
    <property type="molecule type" value="Genomic_DNA"/>
</dbReference>
<dbReference type="PANTHER" id="PTHR11066:SF64">
    <property type="entry name" value="ACYL-COA THIOESTERASE (AFU_ORTHOLOGUE AFUA_1G12060)"/>
    <property type="match status" value="1"/>
</dbReference>
<dbReference type="AlphaFoldDB" id="C4JQJ3"/>
<dbReference type="OMA" id="WFTIEAG"/>
<organism evidence="2 3">
    <name type="scientific">Uncinocarpus reesii (strain UAMH 1704)</name>
    <dbReference type="NCBI Taxonomy" id="336963"/>
    <lineage>
        <taxon>Eukaryota</taxon>
        <taxon>Fungi</taxon>
        <taxon>Dikarya</taxon>
        <taxon>Ascomycota</taxon>
        <taxon>Pezizomycotina</taxon>
        <taxon>Eurotiomycetes</taxon>
        <taxon>Eurotiomycetidae</taxon>
        <taxon>Onygenales</taxon>
        <taxon>Onygenaceae</taxon>
        <taxon>Uncinocarpus</taxon>
    </lineage>
</organism>
<dbReference type="GO" id="GO:0006637">
    <property type="term" value="P:acyl-CoA metabolic process"/>
    <property type="evidence" value="ECO:0007669"/>
    <property type="project" value="InterPro"/>
</dbReference>
<evidence type="ECO:0000313" key="3">
    <source>
        <dbReference type="Proteomes" id="UP000002058"/>
    </source>
</evidence>
<dbReference type="STRING" id="336963.C4JQJ3"/>
<dbReference type="OrthoDB" id="68328at2759"/>
<keyword evidence="3" id="KW-1185">Reference proteome</keyword>
<accession>C4JQJ3</accession>
<dbReference type="GO" id="GO:0009062">
    <property type="term" value="P:fatty acid catabolic process"/>
    <property type="evidence" value="ECO:0007669"/>
    <property type="project" value="TreeGrafter"/>
</dbReference>
<dbReference type="InterPro" id="IPR042171">
    <property type="entry name" value="Acyl-CoA_hotdog"/>
</dbReference>
<dbReference type="VEuPathDB" id="FungiDB:UREG_03338"/>
<dbReference type="InterPro" id="IPR003703">
    <property type="entry name" value="Acyl_CoA_thio"/>
</dbReference>
<dbReference type="GO" id="GO:0047617">
    <property type="term" value="F:fatty acyl-CoA hydrolase activity"/>
    <property type="evidence" value="ECO:0007669"/>
    <property type="project" value="InterPro"/>
</dbReference>
<sequence>MAPAAESSYPTAPHAPAYLPLIKLFALDRLESGTESPSGHKYERFRARYAPLCPSDFRVAYGGYVFGHAAYAASKTVDRGMVIHNITGSFTLPGLRWRVSRKEEHPWAPSVDSPQWTDEVERGVRSEVRFSGTDIRKVKMQRYNASVGAQDDPTKYRQLHFYRLFGLPGDDSDSDDSSPRDLATLRARDEAGEFDNLHVCAHLFASDRNSLYLIAWALRRAHRIKRIASLSHTVIMHTHGPAMRMIDWDRFDREAGADGTADLGEGKGRKWFTIEAGTTRSGENRVLHQGQIWGADGTLVATTIQDGLLRVFDDGKGVKL</sequence>
<dbReference type="Gene3D" id="2.40.160.210">
    <property type="entry name" value="Acyl-CoA thioesterase, double hotdog domain"/>
    <property type="match status" value="2"/>
</dbReference>
<comment type="similarity">
    <text evidence="1">Belongs to the C/M/P thioester hydrolase family.</text>
</comment>
<dbReference type="InParanoid" id="C4JQJ3"/>
<dbReference type="PANTHER" id="PTHR11066">
    <property type="entry name" value="ACYL-COA THIOESTERASE"/>
    <property type="match status" value="1"/>
</dbReference>
<evidence type="ECO:0008006" key="4">
    <source>
        <dbReference type="Google" id="ProtNLM"/>
    </source>
</evidence>
<dbReference type="GO" id="GO:0005782">
    <property type="term" value="C:peroxisomal matrix"/>
    <property type="evidence" value="ECO:0007669"/>
    <property type="project" value="TreeGrafter"/>
</dbReference>
<gene>
    <name evidence="2" type="ORF">UREG_03338</name>
</gene>
<name>C4JQJ3_UNCRE</name>
<dbReference type="Proteomes" id="UP000002058">
    <property type="component" value="Unassembled WGS sequence"/>
</dbReference>
<dbReference type="InterPro" id="IPR029069">
    <property type="entry name" value="HotDog_dom_sf"/>
</dbReference>
<dbReference type="RefSeq" id="XP_002543821.1">
    <property type="nucleotide sequence ID" value="XM_002543775.1"/>
</dbReference>
<dbReference type="eggNOG" id="KOG3016">
    <property type="taxonomic scope" value="Eukaryota"/>
</dbReference>
<dbReference type="SUPFAM" id="SSF54637">
    <property type="entry name" value="Thioesterase/thiol ester dehydrase-isomerase"/>
    <property type="match status" value="2"/>
</dbReference>
<dbReference type="GeneID" id="8440177"/>
<protein>
    <recommendedName>
        <fullName evidence="4">Acyl-CoA thioesterase II</fullName>
    </recommendedName>
</protein>
<evidence type="ECO:0000313" key="2">
    <source>
        <dbReference type="EMBL" id="EEP78492.1"/>
    </source>
</evidence>
<reference evidence="3" key="1">
    <citation type="journal article" date="2009" name="Genome Res.">
        <title>Comparative genomic analyses of the human fungal pathogens Coccidioides and their relatives.</title>
        <authorList>
            <person name="Sharpton T.J."/>
            <person name="Stajich J.E."/>
            <person name="Rounsley S.D."/>
            <person name="Gardner M.J."/>
            <person name="Wortman J.R."/>
            <person name="Jordar V.S."/>
            <person name="Maiti R."/>
            <person name="Kodira C.D."/>
            <person name="Neafsey D.E."/>
            <person name="Zeng Q."/>
            <person name="Hung C.-Y."/>
            <person name="McMahan C."/>
            <person name="Muszewska A."/>
            <person name="Grynberg M."/>
            <person name="Mandel M.A."/>
            <person name="Kellner E.M."/>
            <person name="Barker B.M."/>
            <person name="Galgiani J.N."/>
            <person name="Orbach M.J."/>
            <person name="Kirkland T.N."/>
            <person name="Cole G.T."/>
            <person name="Henn M.R."/>
            <person name="Birren B.W."/>
            <person name="Taylor J.W."/>
        </authorList>
    </citation>
    <scope>NUCLEOTIDE SEQUENCE [LARGE SCALE GENOMIC DNA]</scope>
    <source>
        <strain evidence="3">UAMH 1704</strain>
    </source>
</reference>
<evidence type="ECO:0000256" key="1">
    <source>
        <dbReference type="ARBA" id="ARBA00006538"/>
    </source>
</evidence>
<proteinExistence type="inferred from homology"/>